<gene>
    <name evidence="2" type="ORF">CRG98_026017</name>
</gene>
<name>A0A2I0JBE2_PUNGR</name>
<organism evidence="2 3">
    <name type="scientific">Punica granatum</name>
    <name type="common">Pomegranate</name>
    <dbReference type="NCBI Taxonomy" id="22663"/>
    <lineage>
        <taxon>Eukaryota</taxon>
        <taxon>Viridiplantae</taxon>
        <taxon>Streptophyta</taxon>
        <taxon>Embryophyta</taxon>
        <taxon>Tracheophyta</taxon>
        <taxon>Spermatophyta</taxon>
        <taxon>Magnoliopsida</taxon>
        <taxon>eudicotyledons</taxon>
        <taxon>Gunneridae</taxon>
        <taxon>Pentapetalae</taxon>
        <taxon>rosids</taxon>
        <taxon>malvids</taxon>
        <taxon>Myrtales</taxon>
        <taxon>Lythraceae</taxon>
        <taxon>Punica</taxon>
    </lineage>
</organism>
<keyword evidence="3" id="KW-1185">Reference proteome</keyword>
<accession>A0A2I0JBE2</accession>
<protein>
    <submittedName>
        <fullName evidence="2">Uncharacterized protein</fullName>
    </submittedName>
</protein>
<feature type="region of interest" description="Disordered" evidence="1">
    <location>
        <begin position="1"/>
        <end position="78"/>
    </location>
</feature>
<evidence type="ECO:0000313" key="3">
    <source>
        <dbReference type="Proteomes" id="UP000233551"/>
    </source>
</evidence>
<feature type="compositionally biased region" description="Basic and acidic residues" evidence="1">
    <location>
        <begin position="48"/>
        <end position="58"/>
    </location>
</feature>
<comment type="caution">
    <text evidence="2">The sequence shown here is derived from an EMBL/GenBank/DDBJ whole genome shotgun (WGS) entry which is preliminary data.</text>
</comment>
<feature type="compositionally biased region" description="Polar residues" evidence="1">
    <location>
        <begin position="1"/>
        <end position="11"/>
    </location>
</feature>
<dbReference type="Proteomes" id="UP000233551">
    <property type="component" value="Unassembled WGS sequence"/>
</dbReference>
<reference evidence="2 3" key="1">
    <citation type="submission" date="2017-11" db="EMBL/GenBank/DDBJ databases">
        <title>De-novo sequencing of pomegranate (Punica granatum L.) genome.</title>
        <authorList>
            <person name="Akparov Z."/>
            <person name="Amiraslanov A."/>
            <person name="Hajiyeva S."/>
            <person name="Abbasov M."/>
            <person name="Kaur K."/>
            <person name="Hamwieh A."/>
            <person name="Solovyev V."/>
            <person name="Salamov A."/>
            <person name="Braich B."/>
            <person name="Kosarev P."/>
            <person name="Mahmoud A."/>
            <person name="Hajiyev E."/>
            <person name="Babayeva S."/>
            <person name="Izzatullayeva V."/>
            <person name="Mammadov A."/>
            <person name="Mammadov A."/>
            <person name="Sharifova S."/>
            <person name="Ojaghi J."/>
            <person name="Eynullazada K."/>
            <person name="Bayramov B."/>
            <person name="Abdulazimova A."/>
            <person name="Shahmuradov I."/>
        </authorList>
    </citation>
    <scope>NUCLEOTIDE SEQUENCE [LARGE SCALE GENOMIC DNA]</scope>
    <source>
        <strain evidence="3">cv. AG2017</strain>
        <tissue evidence="2">Leaf</tissue>
    </source>
</reference>
<sequence>MGDGGQSQWSGLPTEYRPLPLPLHLASTPHKQKQGRSPEASHAFEGQWLKERERERGGCPKTPNGGDSPDSQRRKSTLGELYLLVGQPDSTRLVGLNWTSGYQGSHRKKNKSLIDNSLHPLLEPAISASMPAPTTASLPSVPQCNDTD</sequence>
<feature type="compositionally biased region" description="Polar residues" evidence="1">
    <location>
        <begin position="132"/>
        <end position="148"/>
    </location>
</feature>
<proteinExistence type="predicted"/>
<evidence type="ECO:0000313" key="2">
    <source>
        <dbReference type="EMBL" id="PKI53567.1"/>
    </source>
</evidence>
<evidence type="ECO:0000256" key="1">
    <source>
        <dbReference type="SAM" id="MobiDB-lite"/>
    </source>
</evidence>
<dbReference type="EMBL" id="PGOL01001850">
    <property type="protein sequence ID" value="PKI53567.1"/>
    <property type="molecule type" value="Genomic_DNA"/>
</dbReference>
<dbReference type="AlphaFoldDB" id="A0A2I0JBE2"/>
<feature type="region of interest" description="Disordered" evidence="1">
    <location>
        <begin position="125"/>
        <end position="148"/>
    </location>
</feature>